<protein>
    <submittedName>
        <fullName evidence="1">LLM class flavin-dependent oxidoreductase</fullName>
    </submittedName>
</protein>
<comment type="caution">
    <text evidence="1">The sequence shown here is derived from an EMBL/GenBank/DDBJ whole genome shotgun (WGS) entry which is preliminary data.</text>
</comment>
<evidence type="ECO:0000313" key="1">
    <source>
        <dbReference type="EMBL" id="MDQ7176891.1"/>
    </source>
</evidence>
<dbReference type="EMBL" id="JAVGJF010000536">
    <property type="protein sequence ID" value="MDQ7176891.1"/>
    <property type="molecule type" value="Genomic_DNA"/>
</dbReference>
<reference evidence="1 2" key="1">
    <citation type="submission" date="2023-08" db="EMBL/GenBank/DDBJ databases">
        <title>Whole genome sequencing of Staphylococcus chromogenes NNSch 2386.</title>
        <authorList>
            <person name="Kropotov V.S."/>
            <person name="Boriskina E.V."/>
            <person name="Gordinskaya N.A."/>
            <person name="Shkurkina I.S."/>
            <person name="Kryazhev D.V."/>
            <person name="Alekseeva A.E."/>
            <person name="Makhova M.A."/>
        </authorList>
    </citation>
    <scope>NUCLEOTIDE SEQUENCE [LARGE SCALE GENOMIC DNA]</scope>
    <source>
        <strain evidence="1 2">NNSch 2386</strain>
    </source>
</reference>
<evidence type="ECO:0000313" key="2">
    <source>
        <dbReference type="Proteomes" id="UP001240157"/>
    </source>
</evidence>
<feature type="non-terminal residue" evidence="1">
    <location>
        <position position="1"/>
    </location>
</feature>
<dbReference type="Proteomes" id="UP001240157">
    <property type="component" value="Unassembled WGS sequence"/>
</dbReference>
<name>A0ABD5AZJ3_STACR</name>
<accession>A0ABD5AZJ3</accession>
<sequence length="68" mass="8164">TLQLWLMRINYLNQPKSYPSIETAQNKHYSQRELEKLEKMKSKIIYGMPNDVAEQLTLLHQQFKVDEI</sequence>
<gene>
    <name evidence="1" type="ORF">RCF65_13080</name>
</gene>
<proteinExistence type="predicted"/>
<organism evidence="1 2">
    <name type="scientific">Staphylococcus chromogenes</name>
    <name type="common">Staphylococcus hyicus subsp. chromogenes</name>
    <dbReference type="NCBI Taxonomy" id="46126"/>
    <lineage>
        <taxon>Bacteria</taxon>
        <taxon>Bacillati</taxon>
        <taxon>Bacillota</taxon>
        <taxon>Bacilli</taxon>
        <taxon>Bacillales</taxon>
        <taxon>Staphylococcaceae</taxon>
        <taxon>Staphylococcus</taxon>
    </lineage>
</organism>
<feature type="non-terminal residue" evidence="1">
    <location>
        <position position="68"/>
    </location>
</feature>
<dbReference type="AlphaFoldDB" id="A0ABD5AZJ3"/>